<feature type="domain" description="NADP-dependent oxidoreductase" evidence="2">
    <location>
        <begin position="22"/>
        <end position="292"/>
    </location>
</feature>
<dbReference type="Proteomes" id="UP000292695">
    <property type="component" value="Unassembled WGS sequence"/>
</dbReference>
<dbReference type="InterPro" id="IPR050523">
    <property type="entry name" value="AKR_Detox_Biosynth"/>
</dbReference>
<dbReference type="RefSeq" id="WP_131289189.1">
    <property type="nucleotide sequence ID" value="NZ_SJKA01000005.1"/>
</dbReference>
<evidence type="ECO:0000313" key="3">
    <source>
        <dbReference type="EMBL" id="TCC33598.1"/>
    </source>
</evidence>
<sequence>MTSERPGGPGGMVKLGQYEIARIGYGAMQLEHVDAATAGAVLHRALELGINHLDTASFYGHTTVNRHIRAALHPYPDDLVIVSKVGARRVDAPVPLALAQRPEQLREQVHLDLTSLGLEQVPVVNLRRADQGPGLIAEGDDIVPLDDQLAELIALRNEGLIGAIGLSNISTEQLEQALPAGIVCVQNAYSLLDRSSEPQLQLCAANGIAWIPYFPLGSAFDQFPSPTEHPVVQQIATQLGATPAAICLAWILAHNNHTALIPGTRSINHLEDNLRAADIHLDTETLAKLDTLS</sequence>
<dbReference type="AlphaFoldDB" id="A0A4R0IQN2"/>
<dbReference type="Gene3D" id="3.20.20.100">
    <property type="entry name" value="NADP-dependent oxidoreductase domain"/>
    <property type="match status" value="1"/>
</dbReference>
<keyword evidence="4" id="KW-1185">Reference proteome</keyword>
<comment type="caution">
    <text evidence="3">The sequence shown here is derived from an EMBL/GenBank/DDBJ whole genome shotgun (WGS) entry which is preliminary data.</text>
</comment>
<dbReference type="PANTHER" id="PTHR43364">
    <property type="entry name" value="NADH-SPECIFIC METHYLGLYOXAL REDUCTASE-RELATED"/>
    <property type="match status" value="1"/>
</dbReference>
<reference evidence="3 4" key="1">
    <citation type="submission" date="2019-02" db="EMBL/GenBank/DDBJ databases">
        <title>Kribbella capetownensis sp. nov. and Kribbella speibonae sp. nov., isolated from soil.</title>
        <authorList>
            <person name="Curtis S.M."/>
            <person name="Norton I."/>
            <person name="Everest G.J."/>
            <person name="Meyers P.R."/>
        </authorList>
    </citation>
    <scope>NUCLEOTIDE SEQUENCE [LARGE SCALE GENOMIC DNA]</scope>
    <source>
        <strain evidence="3 4">DSM 27082</strain>
    </source>
</reference>
<evidence type="ECO:0000259" key="2">
    <source>
        <dbReference type="Pfam" id="PF00248"/>
    </source>
</evidence>
<dbReference type="InterPro" id="IPR023210">
    <property type="entry name" value="NADP_OxRdtase_dom"/>
</dbReference>
<dbReference type="CDD" id="cd19088">
    <property type="entry name" value="AKR_AKR13B1"/>
    <property type="match status" value="1"/>
</dbReference>
<dbReference type="SUPFAM" id="SSF51430">
    <property type="entry name" value="NAD(P)-linked oxidoreductase"/>
    <property type="match status" value="1"/>
</dbReference>
<dbReference type="OrthoDB" id="3664926at2"/>
<dbReference type="InterPro" id="IPR020471">
    <property type="entry name" value="AKR"/>
</dbReference>
<dbReference type="PANTHER" id="PTHR43364:SF4">
    <property type="entry name" value="NAD(P)-LINKED OXIDOREDUCTASE SUPERFAMILY PROTEIN"/>
    <property type="match status" value="1"/>
</dbReference>
<evidence type="ECO:0000256" key="1">
    <source>
        <dbReference type="ARBA" id="ARBA00023002"/>
    </source>
</evidence>
<organism evidence="3 4">
    <name type="scientific">Kribbella sindirgiensis</name>
    <dbReference type="NCBI Taxonomy" id="1124744"/>
    <lineage>
        <taxon>Bacteria</taxon>
        <taxon>Bacillati</taxon>
        <taxon>Actinomycetota</taxon>
        <taxon>Actinomycetes</taxon>
        <taxon>Propionibacteriales</taxon>
        <taxon>Kribbellaceae</taxon>
        <taxon>Kribbella</taxon>
    </lineage>
</organism>
<name>A0A4R0IQN2_9ACTN</name>
<accession>A0A4R0IQN2</accession>
<gene>
    <name evidence="3" type="ORF">E0H50_16685</name>
</gene>
<dbReference type="EMBL" id="SJKA01000005">
    <property type="protein sequence ID" value="TCC33598.1"/>
    <property type="molecule type" value="Genomic_DNA"/>
</dbReference>
<dbReference type="InterPro" id="IPR036812">
    <property type="entry name" value="NAD(P)_OxRdtase_dom_sf"/>
</dbReference>
<dbReference type="GO" id="GO:0016491">
    <property type="term" value="F:oxidoreductase activity"/>
    <property type="evidence" value="ECO:0007669"/>
    <property type="project" value="UniProtKB-KW"/>
</dbReference>
<dbReference type="GO" id="GO:0005829">
    <property type="term" value="C:cytosol"/>
    <property type="evidence" value="ECO:0007669"/>
    <property type="project" value="TreeGrafter"/>
</dbReference>
<evidence type="ECO:0000313" key="4">
    <source>
        <dbReference type="Proteomes" id="UP000292695"/>
    </source>
</evidence>
<dbReference type="Pfam" id="PF00248">
    <property type="entry name" value="Aldo_ket_red"/>
    <property type="match status" value="1"/>
</dbReference>
<dbReference type="PRINTS" id="PR00069">
    <property type="entry name" value="ALDKETRDTASE"/>
</dbReference>
<keyword evidence="1" id="KW-0560">Oxidoreductase</keyword>
<proteinExistence type="predicted"/>
<protein>
    <submittedName>
        <fullName evidence="3">Aldo/keto reductase</fullName>
    </submittedName>
</protein>